<evidence type="ECO:0000313" key="2">
    <source>
        <dbReference type="EMBL" id="KDN63288.1"/>
    </source>
</evidence>
<feature type="compositionally biased region" description="Pro residues" evidence="1">
    <location>
        <begin position="84"/>
        <end position="97"/>
    </location>
</feature>
<accession>A0A066X2D3</accession>
<dbReference type="HOGENOM" id="CLU_2346594_0_0_1"/>
<feature type="region of interest" description="Disordered" evidence="1">
    <location>
        <begin position="71"/>
        <end position="97"/>
    </location>
</feature>
<reference evidence="3" key="1">
    <citation type="journal article" date="2014" name="Genome Announc.">
        <title>Draft genome sequence of Colletotrichum sublineola, a destructive pathogen of cultivated sorghum.</title>
        <authorList>
            <person name="Baroncelli R."/>
            <person name="Sanz-Martin J.M."/>
            <person name="Rech G.E."/>
            <person name="Sukno S.A."/>
            <person name="Thon M.R."/>
        </authorList>
    </citation>
    <scope>NUCLEOTIDE SEQUENCE [LARGE SCALE GENOMIC DNA]</scope>
    <source>
        <strain evidence="3">TX430BB</strain>
    </source>
</reference>
<evidence type="ECO:0000313" key="3">
    <source>
        <dbReference type="Proteomes" id="UP000027238"/>
    </source>
</evidence>
<sequence length="97" mass="10392">MPAPNMLPSTLVYQNGTVLTVLRTYEKSNGPPPRLDPWKSPTLPYPPPTETAARSAPLTARAATGYTNFVPLLPDSGRRLQSPFAPPPPPPPPPPLS</sequence>
<organism evidence="2 3">
    <name type="scientific">Colletotrichum sublineola</name>
    <name type="common">Sorghum anthracnose fungus</name>
    <dbReference type="NCBI Taxonomy" id="1173701"/>
    <lineage>
        <taxon>Eukaryota</taxon>
        <taxon>Fungi</taxon>
        <taxon>Dikarya</taxon>
        <taxon>Ascomycota</taxon>
        <taxon>Pezizomycotina</taxon>
        <taxon>Sordariomycetes</taxon>
        <taxon>Hypocreomycetidae</taxon>
        <taxon>Glomerellales</taxon>
        <taxon>Glomerellaceae</taxon>
        <taxon>Colletotrichum</taxon>
        <taxon>Colletotrichum graminicola species complex</taxon>
    </lineage>
</organism>
<name>A0A066X2D3_COLSU</name>
<dbReference type="EMBL" id="JMSE01001247">
    <property type="protein sequence ID" value="KDN63288.1"/>
    <property type="molecule type" value="Genomic_DNA"/>
</dbReference>
<protein>
    <submittedName>
        <fullName evidence="2">Uncharacterized protein</fullName>
    </submittedName>
</protein>
<comment type="caution">
    <text evidence="2">The sequence shown here is derived from an EMBL/GenBank/DDBJ whole genome shotgun (WGS) entry which is preliminary data.</text>
</comment>
<dbReference type="AlphaFoldDB" id="A0A066X2D3"/>
<gene>
    <name evidence="2" type="ORF">CSUB01_07734</name>
</gene>
<proteinExistence type="predicted"/>
<dbReference type="Proteomes" id="UP000027238">
    <property type="component" value="Unassembled WGS sequence"/>
</dbReference>
<keyword evidence="3" id="KW-1185">Reference proteome</keyword>
<feature type="region of interest" description="Disordered" evidence="1">
    <location>
        <begin position="26"/>
        <end position="55"/>
    </location>
</feature>
<evidence type="ECO:0000256" key="1">
    <source>
        <dbReference type="SAM" id="MobiDB-lite"/>
    </source>
</evidence>